<proteinExistence type="predicted"/>
<protein>
    <recommendedName>
        <fullName evidence="4">Integral membrane protein</fullName>
    </recommendedName>
</protein>
<feature type="transmembrane region" description="Helical" evidence="1">
    <location>
        <begin position="103"/>
        <end position="123"/>
    </location>
</feature>
<feature type="transmembrane region" description="Helical" evidence="1">
    <location>
        <begin position="48"/>
        <end position="66"/>
    </location>
</feature>
<keyword evidence="3" id="KW-1185">Reference proteome</keyword>
<dbReference type="Proteomes" id="UP001223978">
    <property type="component" value="Unassembled WGS sequence"/>
</dbReference>
<accession>A0ABT6S4R5</accession>
<gene>
    <name evidence="2" type="ORF">QIS96_03530</name>
</gene>
<comment type="caution">
    <text evidence="2">The sequence shown here is derived from an EMBL/GenBank/DDBJ whole genome shotgun (WGS) entry which is preliminary data.</text>
</comment>
<evidence type="ECO:0008006" key="4">
    <source>
        <dbReference type="Google" id="ProtNLM"/>
    </source>
</evidence>
<evidence type="ECO:0000313" key="3">
    <source>
        <dbReference type="Proteomes" id="UP001223978"/>
    </source>
</evidence>
<feature type="transmembrane region" description="Helical" evidence="1">
    <location>
        <begin position="20"/>
        <end position="36"/>
    </location>
</feature>
<reference evidence="2 3" key="1">
    <citation type="submission" date="2023-05" db="EMBL/GenBank/DDBJ databases">
        <title>Draft genome sequence of Streptomyces sp. B-S-A6 isolated from a cave soil in Thailand.</title>
        <authorList>
            <person name="Chamroensaksri N."/>
            <person name="Muangham S."/>
        </authorList>
    </citation>
    <scope>NUCLEOTIDE SEQUENCE [LARGE SCALE GENOMIC DNA]</scope>
    <source>
        <strain evidence="2 3">B-S-A6</strain>
    </source>
</reference>
<evidence type="ECO:0000313" key="2">
    <source>
        <dbReference type="EMBL" id="MDI3402894.1"/>
    </source>
</evidence>
<dbReference type="RefSeq" id="WP_282540823.1">
    <property type="nucleotide sequence ID" value="NZ_JASCIQ010000002.1"/>
</dbReference>
<name>A0ABT6S4R5_9ACTN</name>
<keyword evidence="1" id="KW-1133">Transmembrane helix</keyword>
<keyword evidence="1" id="KW-0472">Membrane</keyword>
<dbReference type="EMBL" id="JASCIQ010000002">
    <property type="protein sequence ID" value="MDI3402894.1"/>
    <property type="molecule type" value="Genomic_DNA"/>
</dbReference>
<sequence length="133" mass="14149">MAHAAPAPVRAYRPTGSTTWLTPLLTVVYGLWVAANHRDGGPITTANVLYGVVAGLVFGAVWFGLRSMSARLPRELRALAWGAFTGIAFGFLYSLTDASILRSIGNAAIVGAAVTGGMFYRYYTTEDATGHHD</sequence>
<feature type="transmembrane region" description="Helical" evidence="1">
    <location>
        <begin position="78"/>
        <end position="96"/>
    </location>
</feature>
<evidence type="ECO:0000256" key="1">
    <source>
        <dbReference type="SAM" id="Phobius"/>
    </source>
</evidence>
<organism evidence="2 3">
    <name type="scientific">Streptomyces cavernicola</name>
    <dbReference type="NCBI Taxonomy" id="3043613"/>
    <lineage>
        <taxon>Bacteria</taxon>
        <taxon>Bacillati</taxon>
        <taxon>Actinomycetota</taxon>
        <taxon>Actinomycetes</taxon>
        <taxon>Kitasatosporales</taxon>
        <taxon>Streptomycetaceae</taxon>
        <taxon>Streptomyces</taxon>
    </lineage>
</organism>
<keyword evidence="1" id="KW-0812">Transmembrane</keyword>